<dbReference type="InterPro" id="IPR015943">
    <property type="entry name" value="WD40/YVTN_repeat-like_dom_sf"/>
</dbReference>
<dbReference type="InterPro" id="IPR053137">
    <property type="entry name" value="NLR-like"/>
</dbReference>
<evidence type="ECO:0000259" key="3">
    <source>
        <dbReference type="PROSITE" id="PS50837"/>
    </source>
</evidence>
<organism evidence="4 5">
    <name type="scientific">Trichoderma breve</name>
    <dbReference type="NCBI Taxonomy" id="2034170"/>
    <lineage>
        <taxon>Eukaryota</taxon>
        <taxon>Fungi</taxon>
        <taxon>Dikarya</taxon>
        <taxon>Ascomycota</taxon>
        <taxon>Pezizomycotina</taxon>
        <taxon>Sordariomycetes</taxon>
        <taxon>Hypocreomycetidae</taxon>
        <taxon>Hypocreales</taxon>
        <taxon>Hypocreaceae</taxon>
        <taxon>Trichoderma</taxon>
    </lineage>
</organism>
<dbReference type="InterPro" id="IPR027417">
    <property type="entry name" value="P-loop_NTPase"/>
</dbReference>
<dbReference type="GO" id="GO:0003824">
    <property type="term" value="F:catalytic activity"/>
    <property type="evidence" value="ECO:0007669"/>
    <property type="project" value="InterPro"/>
</dbReference>
<name>A0A9W9EF48_9HYPO</name>
<evidence type="ECO:0000256" key="1">
    <source>
        <dbReference type="ARBA" id="ARBA00022737"/>
    </source>
</evidence>
<keyword evidence="2" id="KW-0853">WD repeat</keyword>
<reference evidence="4" key="1">
    <citation type="submission" date="2022-09" db="EMBL/GenBank/DDBJ databases">
        <title>Chromosome-level assembly of Trichoderma breve T069, a fungus used in development of biopesticide product.</title>
        <authorList>
            <person name="Lin R."/>
            <person name="Liu T."/>
        </authorList>
    </citation>
    <scope>NUCLEOTIDE SEQUENCE</scope>
    <source>
        <strain evidence="4">T069</strain>
    </source>
</reference>
<dbReference type="PANTHER" id="PTHR46082">
    <property type="entry name" value="ATP/GTP-BINDING PROTEIN-RELATED"/>
    <property type="match status" value="1"/>
</dbReference>
<dbReference type="PANTHER" id="PTHR46082:SF11">
    <property type="entry name" value="AAA+ ATPASE DOMAIN-CONTAINING PROTEIN-RELATED"/>
    <property type="match status" value="1"/>
</dbReference>
<proteinExistence type="predicted"/>
<dbReference type="PROSITE" id="PS50837">
    <property type="entry name" value="NACHT"/>
    <property type="match status" value="1"/>
</dbReference>
<evidence type="ECO:0000256" key="2">
    <source>
        <dbReference type="PROSITE-ProRule" id="PRU00221"/>
    </source>
</evidence>
<dbReference type="InterPro" id="IPR056884">
    <property type="entry name" value="NPHP3-like_N"/>
</dbReference>
<dbReference type="InterPro" id="IPR035994">
    <property type="entry name" value="Nucleoside_phosphorylase_sf"/>
</dbReference>
<dbReference type="RefSeq" id="XP_056034611.1">
    <property type="nucleotide sequence ID" value="XM_056169295.1"/>
</dbReference>
<accession>A0A9W9EF48</accession>
<dbReference type="InterPro" id="IPR007111">
    <property type="entry name" value="NACHT_NTPase"/>
</dbReference>
<dbReference type="EMBL" id="JAOPEN010000001">
    <property type="protein sequence ID" value="KAJ4865555.1"/>
    <property type="molecule type" value="Genomic_DNA"/>
</dbReference>
<keyword evidence="5" id="KW-1185">Reference proteome</keyword>
<dbReference type="InterPro" id="IPR036322">
    <property type="entry name" value="WD40_repeat_dom_sf"/>
</dbReference>
<dbReference type="PROSITE" id="PS50082">
    <property type="entry name" value="WD_REPEATS_2"/>
    <property type="match status" value="5"/>
</dbReference>
<dbReference type="Gene3D" id="3.40.50.300">
    <property type="entry name" value="P-loop containing nucleotide triphosphate hydrolases"/>
    <property type="match status" value="1"/>
</dbReference>
<feature type="domain" description="NACHT" evidence="3">
    <location>
        <begin position="394"/>
        <end position="544"/>
    </location>
</feature>
<dbReference type="CDD" id="cd00200">
    <property type="entry name" value="WD40"/>
    <property type="match status" value="1"/>
</dbReference>
<comment type="caution">
    <text evidence="4">The sequence shown here is derived from an EMBL/GenBank/DDBJ whole genome shotgun (WGS) entry which is preliminary data.</text>
</comment>
<feature type="repeat" description="WD" evidence="2">
    <location>
        <begin position="1023"/>
        <end position="1064"/>
    </location>
</feature>
<evidence type="ECO:0000313" key="5">
    <source>
        <dbReference type="Proteomes" id="UP001140511"/>
    </source>
</evidence>
<dbReference type="Gene3D" id="3.40.50.1580">
    <property type="entry name" value="Nucleoside phosphorylase domain"/>
    <property type="match status" value="1"/>
</dbReference>
<gene>
    <name evidence="4" type="ORF">T069G_02085</name>
</gene>
<dbReference type="GO" id="GO:0009116">
    <property type="term" value="P:nucleoside metabolic process"/>
    <property type="evidence" value="ECO:0007669"/>
    <property type="project" value="InterPro"/>
</dbReference>
<feature type="repeat" description="WD" evidence="2">
    <location>
        <begin position="813"/>
        <end position="836"/>
    </location>
</feature>
<feature type="repeat" description="WD" evidence="2">
    <location>
        <begin position="891"/>
        <end position="933"/>
    </location>
</feature>
<dbReference type="InterPro" id="IPR001680">
    <property type="entry name" value="WD40_rpt"/>
</dbReference>
<dbReference type="SUPFAM" id="SSF50978">
    <property type="entry name" value="WD40 repeat-like"/>
    <property type="match status" value="1"/>
</dbReference>
<dbReference type="Proteomes" id="UP001140511">
    <property type="component" value="Unassembled WGS sequence"/>
</dbReference>
<dbReference type="SMART" id="SM00320">
    <property type="entry name" value="WD40"/>
    <property type="match status" value="7"/>
</dbReference>
<dbReference type="Gene3D" id="2.130.10.10">
    <property type="entry name" value="YVTN repeat-like/Quinoprotein amine dehydrogenase"/>
    <property type="match status" value="2"/>
</dbReference>
<dbReference type="Pfam" id="PF24883">
    <property type="entry name" value="NPHP3_N"/>
    <property type="match status" value="1"/>
</dbReference>
<feature type="repeat" description="WD" evidence="2">
    <location>
        <begin position="1074"/>
        <end position="1105"/>
    </location>
</feature>
<keyword evidence="1" id="KW-0677">Repeat</keyword>
<feature type="repeat" description="WD" evidence="2">
    <location>
        <begin position="1105"/>
        <end position="1146"/>
    </location>
</feature>
<dbReference type="GeneID" id="80863983"/>
<sequence length="1307" mass="146523">MTDRNLYTVGWICAIHTELVAALALLDERHNRPTELDPNDSNNYQLGKISGHYVAIACLPDGEQGIAAAAGAATNLLRSFPNIRFGLMVGTGGGAPTRQNDIRLGDVVVSTPKDGKGGVFQYDFGKTMQDKAFVETGFLDQPPSLLRAAVAGLKADYEMDGHTLTEEVNKALQRKPRLQKTYSRPQTGDILYKSAYTHISGPWEACEACDDDPSNCIPRRPRDENDDDPVIHYGLIASANQRMENAIIRDKIAMDKGVLCFEMEAAGLMNHFPCLIIRGICDYADTHKNNKWRGYASMMAAAYARDLISRLLPDEVQESKTANEILLSLTDHMSELTFNTDKIAHKLDLAKLSIAEGAEYGSYADQHEDECLQGTRTKILHDIEEWATTLSSKCIFWLNGMAGTGKSTISRTIARHFQAKQLLGASFFFKKGEADRGNATRFFSTIASQLQTRIPGMGDQLRKVIDSEPQISTRSLKEQFERLIVGPISCLKAANSQPSFLVVVIDALDECDNDKDIQVLLHLIPQLQVSSSMHFRLFITSRPDLPTRLGFKDMGESYYQDLILHEIPEADIEHDIRFFLNHRLAEVRKSRMLREEWPGEININTLTTISTPLFIFAATMCRVFEDHDLDPQACLDEYLEYKAEDSKLDAIYLPILERIFLNVPNDESQPIRLFHLSFRDFLLHHKTPEKTAIWIDKKATNQKLAMQCLDIMCSSLKRNICNLPNYASIAEENHDYEVSELVDDAMRYILRNERMITEKPLQLYLSGLLFAPAVSAVKRQFSGELPDSISMTQNVDSSWGAELGELQDSEDPTCVALSPTGDLLAAGFPDMTIRVWTTYAGLLFNWWSVGDAVMIQAIAFSPDEKLLASCSSGPGKLQFWDPSKGTLLSTFDEDVDEVRSLVFTDRDDRLLASGDDEGTIIIWDTTTGVQREHIMKHMGPVIDISFSPGGQLLASIHENLIGKTDQSEDEIAVWDLNRYSLTQIFKDKLGMCLLTLFYGDDETLVSIGESIRLWDATDVSPNQRPHEKHVISVVFSFDGQLLATVCHAGSILIWKVTSENIIQNLGDRYNGNILAFSPSNTLLAFSSSPGVVNLWNINTEMQQSTIDASGEIYCVAFSPDDQLVACLVGHQDIKIWDISTQTFKTTIHNSYFYPPINSIGFSPNGQYLASSTLFPHHNPHERLIKGFRLPNTDTADFDFWISDTKLHFSRDDINSIHDFPVFELWTPQGDLDREMVSKRNHERTTDLQNQLVVDGEWLCYKDEKVLWLPDSHRASCWASNNTTVAIGHSSGGVTIIKISPQFGCSES</sequence>
<evidence type="ECO:0000313" key="4">
    <source>
        <dbReference type="EMBL" id="KAJ4865555.1"/>
    </source>
</evidence>
<protein>
    <submittedName>
        <fullName evidence="4">NACHT domain-containing protein</fullName>
    </submittedName>
</protein>
<dbReference type="SUPFAM" id="SSF52540">
    <property type="entry name" value="P-loop containing nucleoside triphosphate hydrolases"/>
    <property type="match status" value="1"/>
</dbReference>
<dbReference type="Pfam" id="PF00400">
    <property type="entry name" value="WD40"/>
    <property type="match status" value="5"/>
</dbReference>
<dbReference type="SUPFAM" id="SSF53167">
    <property type="entry name" value="Purine and uridine phosphorylases"/>
    <property type="match status" value="1"/>
</dbReference>